<evidence type="ECO:0000313" key="2">
    <source>
        <dbReference type="EMBL" id="KAJ1096267.1"/>
    </source>
</evidence>
<organism evidence="2 3">
    <name type="scientific">Pleurodeles waltl</name>
    <name type="common">Iberian ribbed newt</name>
    <dbReference type="NCBI Taxonomy" id="8319"/>
    <lineage>
        <taxon>Eukaryota</taxon>
        <taxon>Metazoa</taxon>
        <taxon>Chordata</taxon>
        <taxon>Craniata</taxon>
        <taxon>Vertebrata</taxon>
        <taxon>Euteleostomi</taxon>
        <taxon>Amphibia</taxon>
        <taxon>Batrachia</taxon>
        <taxon>Caudata</taxon>
        <taxon>Salamandroidea</taxon>
        <taxon>Salamandridae</taxon>
        <taxon>Pleurodelinae</taxon>
        <taxon>Pleurodeles</taxon>
    </lineage>
</organism>
<name>A0AAV7LXU5_PLEWA</name>
<accession>A0AAV7LXU5</accession>
<gene>
    <name evidence="2" type="ORF">NDU88_001410</name>
</gene>
<dbReference type="AlphaFoldDB" id="A0AAV7LXU5"/>
<proteinExistence type="predicted"/>
<feature type="region of interest" description="Disordered" evidence="1">
    <location>
        <begin position="25"/>
        <end position="44"/>
    </location>
</feature>
<evidence type="ECO:0000313" key="3">
    <source>
        <dbReference type="Proteomes" id="UP001066276"/>
    </source>
</evidence>
<feature type="compositionally biased region" description="Basic and acidic residues" evidence="1">
    <location>
        <begin position="146"/>
        <end position="155"/>
    </location>
</feature>
<feature type="region of interest" description="Disordered" evidence="1">
    <location>
        <begin position="133"/>
        <end position="155"/>
    </location>
</feature>
<protein>
    <submittedName>
        <fullName evidence="2">Uncharacterized protein</fullName>
    </submittedName>
</protein>
<comment type="caution">
    <text evidence="2">The sequence shown here is derived from an EMBL/GenBank/DDBJ whole genome shotgun (WGS) entry which is preliminary data.</text>
</comment>
<dbReference type="Proteomes" id="UP001066276">
    <property type="component" value="Chromosome 10"/>
</dbReference>
<dbReference type="EMBL" id="JANPWB010000014">
    <property type="protein sequence ID" value="KAJ1096267.1"/>
    <property type="molecule type" value="Genomic_DNA"/>
</dbReference>
<reference evidence="2" key="1">
    <citation type="journal article" date="2022" name="bioRxiv">
        <title>Sequencing and chromosome-scale assembly of the giantPleurodeles waltlgenome.</title>
        <authorList>
            <person name="Brown T."/>
            <person name="Elewa A."/>
            <person name="Iarovenko S."/>
            <person name="Subramanian E."/>
            <person name="Araus A.J."/>
            <person name="Petzold A."/>
            <person name="Susuki M."/>
            <person name="Suzuki K.-i.T."/>
            <person name="Hayashi T."/>
            <person name="Toyoda A."/>
            <person name="Oliveira C."/>
            <person name="Osipova E."/>
            <person name="Leigh N.D."/>
            <person name="Simon A."/>
            <person name="Yun M.H."/>
        </authorList>
    </citation>
    <scope>NUCLEOTIDE SEQUENCE</scope>
    <source>
        <strain evidence="2">20211129_DDA</strain>
        <tissue evidence="2">Liver</tissue>
    </source>
</reference>
<evidence type="ECO:0000256" key="1">
    <source>
        <dbReference type="SAM" id="MobiDB-lite"/>
    </source>
</evidence>
<sequence length="186" mass="20074">MKRIMQDATSKSPVFGKALKTLKSKNLTPAKGRPRSISVSQDPLECISGDPERAQEATDSYTTLKSVCQSNPTEVRQLIAASPPQQLSETLAQALSGDMSNLILSKSQGTSAPSRNILLPEDMPSMAADHCKAKPPYPLFSSSNTKGDEKERDTNRAWANKAAIDQVRATRTMYLRSVGFGSGSSI</sequence>
<keyword evidence="3" id="KW-1185">Reference proteome</keyword>